<keyword evidence="3" id="KW-1185">Reference proteome</keyword>
<organism evidence="2 3">
    <name type="scientific">Carex littledalei</name>
    <dbReference type="NCBI Taxonomy" id="544730"/>
    <lineage>
        <taxon>Eukaryota</taxon>
        <taxon>Viridiplantae</taxon>
        <taxon>Streptophyta</taxon>
        <taxon>Embryophyta</taxon>
        <taxon>Tracheophyta</taxon>
        <taxon>Spermatophyta</taxon>
        <taxon>Magnoliopsida</taxon>
        <taxon>Liliopsida</taxon>
        <taxon>Poales</taxon>
        <taxon>Cyperaceae</taxon>
        <taxon>Cyperoideae</taxon>
        <taxon>Cariceae</taxon>
        <taxon>Carex</taxon>
        <taxon>Carex subgen. Euthyceras</taxon>
    </lineage>
</organism>
<dbReference type="OrthoDB" id="663313at2759"/>
<dbReference type="PANTHER" id="PTHR34262">
    <property type="entry name" value="TRANSMEMBRANE PROTEIN 220"/>
    <property type="match status" value="1"/>
</dbReference>
<gene>
    <name evidence="2" type="ORF">FCM35_KLT15144</name>
</gene>
<dbReference type="AlphaFoldDB" id="A0A833QC80"/>
<dbReference type="InterPro" id="IPR029377">
    <property type="entry name" value="TMEM220"/>
</dbReference>
<comment type="caution">
    <text evidence="2">The sequence shown here is derived from an EMBL/GenBank/DDBJ whole genome shotgun (WGS) entry which is preliminary data.</text>
</comment>
<dbReference type="Pfam" id="PF15071">
    <property type="entry name" value="TMEM220"/>
    <property type="match status" value="1"/>
</dbReference>
<evidence type="ECO:0000313" key="2">
    <source>
        <dbReference type="EMBL" id="KAF3320448.1"/>
    </source>
</evidence>
<evidence type="ECO:0000313" key="3">
    <source>
        <dbReference type="Proteomes" id="UP000623129"/>
    </source>
</evidence>
<dbReference type="EMBL" id="SWLB01000029">
    <property type="protein sequence ID" value="KAF3320448.1"/>
    <property type="molecule type" value="Genomic_DNA"/>
</dbReference>
<proteinExistence type="predicted"/>
<keyword evidence="1" id="KW-0472">Membrane</keyword>
<sequence length="212" mass="23942">MPMRKNQSRIFSFCSLLMSLLFAYSALVQLNDPDWYFWLPLYSSAFLVNLLKVGMPSKKRTLILVAQLTLVGGNLLFVKVVIEALISGGLSAFWSMDMRERVVREKAGSGLVVLSMLLHLKASTTTSTDETKFAKRNQKSAFSQVGKLIGTELVPFELIPTRCRNMYKMHVQSNRNRLCTYLHAGMALVAVVSYGLCIYVFGFINKEEMEFS</sequence>
<keyword evidence="1" id="KW-1133">Transmembrane helix</keyword>
<dbReference type="PANTHER" id="PTHR34262:SF1">
    <property type="entry name" value="TRANSMEMBRANE PROTEIN 220"/>
    <property type="match status" value="1"/>
</dbReference>
<reference evidence="2" key="1">
    <citation type="submission" date="2020-01" db="EMBL/GenBank/DDBJ databases">
        <title>Genome sequence of Kobresia littledalei, the first chromosome-level genome in the family Cyperaceae.</title>
        <authorList>
            <person name="Qu G."/>
        </authorList>
    </citation>
    <scope>NUCLEOTIDE SEQUENCE</scope>
    <source>
        <strain evidence="2">C.B.Clarke</strain>
        <tissue evidence="2">Leaf</tissue>
    </source>
</reference>
<accession>A0A833QC80</accession>
<dbReference type="Proteomes" id="UP000623129">
    <property type="component" value="Unassembled WGS sequence"/>
</dbReference>
<evidence type="ECO:0000256" key="1">
    <source>
        <dbReference type="SAM" id="Phobius"/>
    </source>
</evidence>
<feature type="transmembrane region" description="Helical" evidence="1">
    <location>
        <begin position="35"/>
        <end position="55"/>
    </location>
</feature>
<keyword evidence="1 2" id="KW-0812">Transmembrane</keyword>
<name>A0A833QC80_9POAL</name>
<feature type="transmembrane region" description="Helical" evidence="1">
    <location>
        <begin position="178"/>
        <end position="204"/>
    </location>
</feature>
<protein>
    <submittedName>
        <fullName evidence="2">Transmembrane protein 220</fullName>
    </submittedName>
</protein>